<proteinExistence type="predicted"/>
<comment type="caution">
    <text evidence="1">The sequence shown here is derived from an EMBL/GenBank/DDBJ whole genome shotgun (WGS) entry which is preliminary data.</text>
</comment>
<name>A0AAV2ZPJ7_PYXAD</name>
<dbReference type="EMBL" id="DYDO01000013">
    <property type="protein sequence ID" value="DBA14435.1"/>
    <property type="molecule type" value="Genomic_DNA"/>
</dbReference>
<evidence type="ECO:0000313" key="1">
    <source>
        <dbReference type="EMBL" id="DBA14435.1"/>
    </source>
</evidence>
<accession>A0AAV2ZPJ7</accession>
<reference evidence="1" key="1">
    <citation type="thesis" date="2020" institute="ProQuest LLC" country="789 East Eisenhower Parkway, Ann Arbor, MI, USA">
        <title>Comparative Genomics and Chromosome Evolution.</title>
        <authorList>
            <person name="Mudd A.B."/>
        </authorList>
    </citation>
    <scope>NUCLEOTIDE SEQUENCE</scope>
    <source>
        <strain evidence="1">1538</strain>
        <tissue evidence="1">Blood</tissue>
    </source>
</reference>
<keyword evidence="2" id="KW-1185">Reference proteome</keyword>
<dbReference type="Proteomes" id="UP001181693">
    <property type="component" value="Unassembled WGS sequence"/>
</dbReference>
<gene>
    <name evidence="1" type="ORF">GDO54_005407</name>
</gene>
<sequence>MDGLQVTETTNSLHRTQSCLANSSQPEITRKTSLAKLHTMEVEKSILRSSNHRAQQSIAGKIVHFKPPEKIWAKLTEDQCPISRPIPLDVYGKPETYRWRTAYDEAYNVDNQVCWK</sequence>
<organism evidence="1 2">
    <name type="scientific">Pyxicephalus adspersus</name>
    <name type="common">African bullfrog</name>
    <dbReference type="NCBI Taxonomy" id="30357"/>
    <lineage>
        <taxon>Eukaryota</taxon>
        <taxon>Metazoa</taxon>
        <taxon>Chordata</taxon>
        <taxon>Craniata</taxon>
        <taxon>Vertebrata</taxon>
        <taxon>Euteleostomi</taxon>
        <taxon>Amphibia</taxon>
        <taxon>Batrachia</taxon>
        <taxon>Anura</taxon>
        <taxon>Neobatrachia</taxon>
        <taxon>Ranoidea</taxon>
        <taxon>Pyxicephalidae</taxon>
        <taxon>Pyxicephalinae</taxon>
        <taxon>Pyxicephalus</taxon>
    </lineage>
</organism>
<protein>
    <recommendedName>
        <fullName evidence="3">Testicular haploid expressed protein</fullName>
    </recommendedName>
</protein>
<evidence type="ECO:0008006" key="3">
    <source>
        <dbReference type="Google" id="ProtNLM"/>
    </source>
</evidence>
<dbReference type="AlphaFoldDB" id="A0AAV2ZPJ7"/>
<evidence type="ECO:0000313" key="2">
    <source>
        <dbReference type="Proteomes" id="UP001181693"/>
    </source>
</evidence>